<accession>A0A1H3ZPX8</accession>
<evidence type="ECO:0000313" key="3">
    <source>
        <dbReference type="Proteomes" id="UP000199288"/>
    </source>
</evidence>
<evidence type="ECO:0000256" key="1">
    <source>
        <dbReference type="SAM" id="SignalP"/>
    </source>
</evidence>
<keyword evidence="1" id="KW-0732">Signal</keyword>
<gene>
    <name evidence="2" type="ORF">SAMN02910418_01241</name>
</gene>
<keyword evidence="3" id="KW-1185">Reference proteome</keyword>
<feature type="chain" id="PRO_5038588140" description="Esterase" evidence="1">
    <location>
        <begin position="26"/>
        <end position="324"/>
    </location>
</feature>
<dbReference type="EMBL" id="FNQV01000006">
    <property type="protein sequence ID" value="SEA25823.1"/>
    <property type="molecule type" value="Genomic_DNA"/>
</dbReference>
<dbReference type="AlphaFoldDB" id="A0A1H3ZPX8"/>
<protein>
    <recommendedName>
        <fullName evidence="4">Esterase</fullName>
    </recommendedName>
</protein>
<reference evidence="3" key="1">
    <citation type="submission" date="2016-10" db="EMBL/GenBank/DDBJ databases">
        <authorList>
            <person name="Varghese N."/>
            <person name="Submissions S."/>
        </authorList>
    </citation>
    <scope>NUCLEOTIDE SEQUENCE [LARGE SCALE GENOMIC DNA]</scope>
    <source>
        <strain evidence="3">KPR-1</strain>
    </source>
</reference>
<feature type="signal peptide" evidence="1">
    <location>
        <begin position="1"/>
        <end position="25"/>
    </location>
</feature>
<organism evidence="2 3">
    <name type="scientific">Bowdeniella nasicola</name>
    <dbReference type="NCBI Taxonomy" id="208480"/>
    <lineage>
        <taxon>Bacteria</taxon>
        <taxon>Bacillati</taxon>
        <taxon>Actinomycetota</taxon>
        <taxon>Actinomycetes</taxon>
        <taxon>Actinomycetales</taxon>
        <taxon>Actinomycetaceae</taxon>
        <taxon>Bowdeniella</taxon>
    </lineage>
</organism>
<evidence type="ECO:0000313" key="2">
    <source>
        <dbReference type="EMBL" id="SEA25823.1"/>
    </source>
</evidence>
<dbReference type="InterPro" id="IPR029058">
    <property type="entry name" value="AB_hydrolase_fold"/>
</dbReference>
<proteinExistence type="predicted"/>
<name>A0A1H3ZPX8_9ACTO</name>
<dbReference type="Gene3D" id="3.40.50.1820">
    <property type="entry name" value="alpha/beta hydrolase"/>
    <property type="match status" value="1"/>
</dbReference>
<dbReference type="Proteomes" id="UP000199288">
    <property type="component" value="Unassembled WGS sequence"/>
</dbReference>
<evidence type="ECO:0008006" key="4">
    <source>
        <dbReference type="Google" id="ProtNLM"/>
    </source>
</evidence>
<sequence>MRRHVVTASAALVALVLGLPMSASNSEAHSTSPVVAAVAEESEGNKLLTTTMGLAFSEAGYSDVYDLYVGEDLATDRPGVLFFFDGDTASDETANYGDDETMARLRDVAAEHNLVLVAPHTPEGIEDEDFLNWWNVPDKGEYARELVKHVLASYDVDETRIWLTGFSGGAELVMSELMAHDRGWFAGGGAIVMGGGEAMRGVEAVDDVRIATMPLYWFIGSDDGTLEPNEDTWSAKQAADSGRTSYQEAGFTATQWIEIPDQGHSYDIPEVISTGLSDVRERRTEFVNSADQRESLFSPTEPGLLTSESTPAARWHWLLVATTP</sequence>
<dbReference type="SUPFAM" id="SSF53474">
    <property type="entry name" value="alpha/beta-Hydrolases"/>
    <property type="match status" value="1"/>
</dbReference>